<feature type="domain" description="DUF1707" evidence="3">
    <location>
        <begin position="34"/>
        <end position="86"/>
    </location>
</feature>
<dbReference type="PANTHER" id="PTHR40763:SF4">
    <property type="entry name" value="DUF1707 DOMAIN-CONTAINING PROTEIN"/>
    <property type="match status" value="1"/>
</dbReference>
<protein>
    <submittedName>
        <fullName evidence="4">DUF1707 domain-containing protein</fullName>
    </submittedName>
</protein>
<evidence type="ECO:0000259" key="3">
    <source>
        <dbReference type="Pfam" id="PF08044"/>
    </source>
</evidence>
<feature type="transmembrane region" description="Helical" evidence="2">
    <location>
        <begin position="120"/>
        <end position="139"/>
    </location>
</feature>
<comment type="caution">
    <text evidence="4">The sequence shown here is derived from an EMBL/GenBank/DDBJ whole genome shotgun (WGS) entry which is preliminary data.</text>
</comment>
<evidence type="ECO:0000256" key="1">
    <source>
        <dbReference type="SAM" id="MobiDB-lite"/>
    </source>
</evidence>
<feature type="region of interest" description="Disordered" evidence="1">
    <location>
        <begin position="97"/>
        <end position="116"/>
    </location>
</feature>
<feature type="transmembrane region" description="Helical" evidence="2">
    <location>
        <begin position="145"/>
        <end position="165"/>
    </location>
</feature>
<dbReference type="Proteomes" id="UP001501237">
    <property type="component" value="Unassembled WGS sequence"/>
</dbReference>
<dbReference type="Pfam" id="PF08044">
    <property type="entry name" value="DUF1707"/>
    <property type="match status" value="1"/>
</dbReference>
<evidence type="ECO:0000256" key="2">
    <source>
        <dbReference type="SAM" id="Phobius"/>
    </source>
</evidence>
<proteinExistence type="predicted"/>
<feature type="compositionally biased region" description="Basic residues" evidence="1">
    <location>
        <begin position="99"/>
        <end position="116"/>
    </location>
</feature>
<keyword evidence="2" id="KW-1133">Transmembrane helix</keyword>
<sequence length="172" mass="19928">MKRHERHVYGQMYAQQAWLAAQQWLPNQASSPDLRIGDAERTAVTEALQQHYAEGRLDGDELEQRLDATLAAKTAADLTAITKDLPGPRTWEQQAVQPRQHHRPHPRHHGHHHPHRHGRFFKAPLAILLFVVLPVAFIFHMPGLVFIAFRVMLVLFFGSLIFSFVRRRFARR</sequence>
<reference evidence="5" key="1">
    <citation type="journal article" date="2019" name="Int. J. Syst. Evol. Microbiol.">
        <title>The Global Catalogue of Microorganisms (GCM) 10K type strain sequencing project: providing services to taxonomists for standard genome sequencing and annotation.</title>
        <authorList>
            <consortium name="The Broad Institute Genomics Platform"/>
            <consortium name="The Broad Institute Genome Sequencing Center for Infectious Disease"/>
            <person name="Wu L."/>
            <person name="Ma J."/>
        </authorList>
    </citation>
    <scope>NUCLEOTIDE SEQUENCE [LARGE SCALE GENOMIC DNA]</scope>
    <source>
        <strain evidence="5">JCM 9377</strain>
    </source>
</reference>
<keyword evidence="2" id="KW-0812">Transmembrane</keyword>
<dbReference type="InterPro" id="IPR012551">
    <property type="entry name" value="DUF1707_SHOCT-like"/>
</dbReference>
<keyword evidence="2" id="KW-0472">Membrane</keyword>
<dbReference type="PANTHER" id="PTHR40763">
    <property type="entry name" value="MEMBRANE PROTEIN-RELATED"/>
    <property type="match status" value="1"/>
</dbReference>
<dbReference type="EMBL" id="BAAAUV010000009">
    <property type="protein sequence ID" value="GAA3217320.1"/>
    <property type="molecule type" value="Genomic_DNA"/>
</dbReference>
<accession>A0ABP6QHB9</accession>
<organism evidence="4 5">
    <name type="scientific">Actinocorallia longicatena</name>
    <dbReference type="NCBI Taxonomy" id="111803"/>
    <lineage>
        <taxon>Bacteria</taxon>
        <taxon>Bacillati</taxon>
        <taxon>Actinomycetota</taxon>
        <taxon>Actinomycetes</taxon>
        <taxon>Streptosporangiales</taxon>
        <taxon>Thermomonosporaceae</taxon>
        <taxon>Actinocorallia</taxon>
    </lineage>
</organism>
<keyword evidence="5" id="KW-1185">Reference proteome</keyword>
<gene>
    <name evidence="4" type="ORF">GCM10010468_39960</name>
</gene>
<evidence type="ECO:0000313" key="4">
    <source>
        <dbReference type="EMBL" id="GAA3217320.1"/>
    </source>
</evidence>
<evidence type="ECO:0000313" key="5">
    <source>
        <dbReference type="Proteomes" id="UP001501237"/>
    </source>
</evidence>
<name>A0ABP6QHB9_9ACTN</name>
<dbReference type="RefSeq" id="WP_344830348.1">
    <property type="nucleotide sequence ID" value="NZ_BAAAUV010000009.1"/>
</dbReference>